<comment type="caution">
    <text evidence="2">The sequence shown here is derived from an EMBL/GenBank/DDBJ whole genome shotgun (WGS) entry which is preliminary data.</text>
</comment>
<name>A0A9P5CCG2_9HYPO</name>
<gene>
    <name evidence="2" type="ORF">CFAM422_008568</name>
</gene>
<feature type="compositionally biased region" description="Acidic residues" evidence="1">
    <location>
        <begin position="58"/>
        <end position="69"/>
    </location>
</feature>
<dbReference type="Proteomes" id="UP000801864">
    <property type="component" value="Unassembled WGS sequence"/>
</dbReference>
<evidence type="ECO:0000313" key="2">
    <source>
        <dbReference type="EMBL" id="KAF3067891.1"/>
    </source>
</evidence>
<feature type="compositionally biased region" description="Low complexity" evidence="1">
    <location>
        <begin position="1"/>
        <end position="18"/>
    </location>
</feature>
<dbReference type="EMBL" id="QLNT01000015">
    <property type="protein sequence ID" value="KAF3067891.1"/>
    <property type="molecule type" value="Genomic_DNA"/>
</dbReference>
<proteinExistence type="predicted"/>
<dbReference type="AlphaFoldDB" id="A0A9P5CCG2"/>
<sequence>MVSVVHLTSVSSSNKLSSDYVDINSDTEYDGRVHDGPNIIHTVPNTPDGSEDSSGSHEDEDTNDSELKE</sequence>
<evidence type="ECO:0000313" key="3">
    <source>
        <dbReference type="Proteomes" id="UP000801864"/>
    </source>
</evidence>
<evidence type="ECO:0000256" key="1">
    <source>
        <dbReference type="SAM" id="MobiDB-lite"/>
    </source>
</evidence>
<accession>A0A9P5CCG2</accession>
<reference evidence="2 3" key="1">
    <citation type="submission" date="2018-06" db="EMBL/GenBank/DDBJ databases">
        <title>Genome analysis of cellulolytic fungus Trichoderma lentiforme CFAM-422.</title>
        <authorList>
            <person name="Steindorff A.S."/>
            <person name="Formighieri E.F."/>
            <person name="Midorikawa G.E.O."/>
            <person name="Tamietti M.S."/>
            <person name="Ramos E.Z."/>
            <person name="Silva A.S."/>
            <person name="Bon E.P.S."/>
            <person name="Mendes T.D."/>
            <person name="Damaso M.C.T."/>
            <person name="Favaro L.C.L."/>
        </authorList>
    </citation>
    <scope>NUCLEOTIDE SEQUENCE [LARGE SCALE GENOMIC DNA]</scope>
    <source>
        <strain evidence="2 3">CFAM-422</strain>
    </source>
</reference>
<organism evidence="2 3">
    <name type="scientific">Trichoderma lentiforme</name>
    <dbReference type="NCBI Taxonomy" id="1567552"/>
    <lineage>
        <taxon>Eukaryota</taxon>
        <taxon>Fungi</taxon>
        <taxon>Dikarya</taxon>
        <taxon>Ascomycota</taxon>
        <taxon>Pezizomycotina</taxon>
        <taxon>Sordariomycetes</taxon>
        <taxon>Hypocreomycetidae</taxon>
        <taxon>Hypocreales</taxon>
        <taxon>Hypocreaceae</taxon>
        <taxon>Trichoderma</taxon>
    </lineage>
</organism>
<feature type="region of interest" description="Disordered" evidence="1">
    <location>
        <begin position="1"/>
        <end position="69"/>
    </location>
</feature>
<keyword evidence="3" id="KW-1185">Reference proteome</keyword>
<protein>
    <submittedName>
        <fullName evidence="2">Uncharacterized protein</fullName>
    </submittedName>
</protein>